<dbReference type="GeneID" id="25983835"/>
<protein>
    <submittedName>
        <fullName evidence="2">Uncharacterized protein</fullName>
    </submittedName>
</protein>
<evidence type="ECO:0000256" key="1">
    <source>
        <dbReference type="SAM" id="MobiDB-lite"/>
    </source>
</evidence>
<evidence type="ECO:0000313" key="2">
    <source>
        <dbReference type="EMBL" id="EJT53007.1"/>
    </source>
</evidence>
<name>J8TY32_TRIAS</name>
<dbReference type="VEuPathDB" id="FungiDB:A1Q1_00321"/>
<proteinExistence type="predicted"/>
<feature type="region of interest" description="Disordered" evidence="1">
    <location>
        <begin position="280"/>
        <end position="397"/>
    </location>
</feature>
<feature type="compositionally biased region" description="Basic and acidic residues" evidence="1">
    <location>
        <begin position="98"/>
        <end position="113"/>
    </location>
</feature>
<feature type="region of interest" description="Disordered" evidence="1">
    <location>
        <begin position="98"/>
        <end position="149"/>
    </location>
</feature>
<feature type="region of interest" description="Disordered" evidence="1">
    <location>
        <begin position="1"/>
        <end position="20"/>
    </location>
</feature>
<accession>J8TY32</accession>
<feature type="compositionally biased region" description="Low complexity" evidence="1">
    <location>
        <begin position="307"/>
        <end position="324"/>
    </location>
</feature>
<reference evidence="2 3" key="1">
    <citation type="journal article" date="2012" name="Eukaryot. Cell">
        <title>Draft genome sequence of CBS 2479, the standard type strain of Trichosporon asahii.</title>
        <authorList>
            <person name="Yang R.Y."/>
            <person name="Li H.T."/>
            <person name="Zhu H."/>
            <person name="Zhou G.P."/>
            <person name="Wang M."/>
            <person name="Wang L."/>
        </authorList>
    </citation>
    <scope>NUCLEOTIDE SEQUENCE [LARGE SCALE GENOMIC DNA]</scope>
    <source>
        <strain evidence="3">ATCC 90039 / CBS 2479 / JCM 2466 / KCTC 7840 / NCYC 2677 / UAMH 7654</strain>
    </source>
</reference>
<dbReference type="RefSeq" id="XP_014184494.1">
    <property type="nucleotide sequence ID" value="XM_014329019.1"/>
</dbReference>
<dbReference type="HOGENOM" id="CLU_537688_0_0_1"/>
<dbReference type="EMBL" id="ALBS01000010">
    <property type="protein sequence ID" value="EJT53007.1"/>
    <property type="molecule type" value="Genomic_DNA"/>
</dbReference>
<gene>
    <name evidence="2" type="ORF">A1Q1_00321</name>
</gene>
<sequence>MPRRRRDSIESADPQQRTPLENARAYEENRQHGFRHTPHGLRQWQWIERTGHEITPPCSYCRRGGHTCYMNGQSVACSRCSRGQKHCEHHPADVLREYHRHGQERRQRREAVRNRRSNSPPRRRRETVQPGPALEPQPVEARPADPPRHDADFEALVAEEARRAADERRREDARREGERIAHRGRVQELERAREAAWEQAQALDEAVTRERDRHPEGDMDLDHVVRQTDRGEYYMTPRAPRTEPPRPANPFWTPAANAHPHPATIERTDNLAARLRELNIVRHEARPPREPDPPRPGFGGGARRRSPATPTPRNRNRARTATPQPERPGPPRPPSVPPRPPTIIDMTRDTPTPPPRPNENVGANRVDRRRPLTPPPTGVEGPLQQDAIGRRPASEGMPAWQGRAGLYTSLQRERINIERAVDREANPFNQYPAQEGETLRAYTLRLRGLLDEAERRHLDLQWTLIRTAPGDVEEWANYRRAYNVVHRLRIALNHALHGVQPPVWRGP</sequence>
<feature type="compositionally biased region" description="Pro residues" evidence="1">
    <location>
        <begin position="325"/>
        <end position="341"/>
    </location>
</feature>
<comment type="caution">
    <text evidence="2">The sequence shown here is derived from an EMBL/GenBank/DDBJ whole genome shotgun (WGS) entry which is preliminary data.</text>
</comment>
<dbReference type="KEGG" id="tasa:A1Q1_00321"/>
<feature type="compositionally biased region" description="Basic and acidic residues" evidence="1">
    <location>
        <begin position="280"/>
        <end position="293"/>
    </location>
</feature>
<organism evidence="2 3">
    <name type="scientific">Trichosporon asahii var. asahii (strain ATCC 90039 / CBS 2479 / JCM 2466 / KCTC 7840 / NBRC 103889/ NCYC 2677 / UAMH 7654)</name>
    <name type="common">Yeast</name>
    <dbReference type="NCBI Taxonomy" id="1186058"/>
    <lineage>
        <taxon>Eukaryota</taxon>
        <taxon>Fungi</taxon>
        <taxon>Dikarya</taxon>
        <taxon>Basidiomycota</taxon>
        <taxon>Agaricomycotina</taxon>
        <taxon>Tremellomycetes</taxon>
        <taxon>Trichosporonales</taxon>
        <taxon>Trichosporonaceae</taxon>
        <taxon>Trichosporon</taxon>
    </lineage>
</organism>
<evidence type="ECO:0000313" key="3">
    <source>
        <dbReference type="Proteomes" id="UP000002748"/>
    </source>
</evidence>
<dbReference type="AlphaFoldDB" id="J8TY32"/>
<dbReference type="Proteomes" id="UP000002748">
    <property type="component" value="Unassembled WGS sequence"/>
</dbReference>